<evidence type="ECO:0000256" key="1">
    <source>
        <dbReference type="ARBA" id="ARBA00006847"/>
    </source>
</evidence>
<dbReference type="InterPro" id="IPR006474">
    <property type="entry name" value="Helicase_Cas3_CRISPR-ass_core"/>
</dbReference>
<dbReference type="InterPro" id="IPR027417">
    <property type="entry name" value="P-loop_NTPase"/>
</dbReference>
<dbReference type="PANTHER" id="PTHR47963:SF9">
    <property type="entry name" value="CRISPR-ASSOCIATED ENDONUCLEASE_HELICASE CAS3"/>
    <property type="match status" value="1"/>
</dbReference>
<dbReference type="CDD" id="cd17930">
    <property type="entry name" value="DEXHc_cas3"/>
    <property type="match status" value="1"/>
</dbReference>
<keyword evidence="3" id="KW-0540">Nuclease</keyword>
<evidence type="ECO:0000256" key="2">
    <source>
        <dbReference type="ARBA" id="ARBA00009046"/>
    </source>
</evidence>
<comment type="caution">
    <text evidence="12">The sequence shown here is derived from an EMBL/GenBank/DDBJ whole genome shotgun (WGS) entry which is preliminary data.</text>
</comment>
<keyword evidence="7" id="KW-0347">Helicase</keyword>
<evidence type="ECO:0000256" key="5">
    <source>
        <dbReference type="ARBA" id="ARBA00022741"/>
    </source>
</evidence>
<keyword evidence="4" id="KW-0479">Metal-binding</keyword>
<dbReference type="InterPro" id="IPR050547">
    <property type="entry name" value="DEAD_box_RNA_helicases"/>
</dbReference>
<dbReference type="GO" id="GO:0004519">
    <property type="term" value="F:endonuclease activity"/>
    <property type="evidence" value="ECO:0007669"/>
    <property type="project" value="UniProtKB-KW"/>
</dbReference>
<dbReference type="Gene3D" id="1.10.3210.30">
    <property type="match status" value="1"/>
</dbReference>
<dbReference type="Proteomes" id="UP001428290">
    <property type="component" value="Unassembled WGS sequence"/>
</dbReference>
<comment type="similarity">
    <text evidence="2">In the central section; belongs to the CRISPR-associated helicase Cas3 family.</text>
</comment>
<dbReference type="Gene3D" id="3.40.50.300">
    <property type="entry name" value="P-loop containing nucleotide triphosphate hydrolases"/>
    <property type="match status" value="2"/>
</dbReference>
<evidence type="ECO:0000256" key="9">
    <source>
        <dbReference type="ARBA" id="ARBA00023118"/>
    </source>
</evidence>
<evidence type="ECO:0000259" key="11">
    <source>
        <dbReference type="PROSITE" id="PS51643"/>
    </source>
</evidence>
<keyword evidence="8" id="KW-0067">ATP-binding</keyword>
<organism evidence="12 13">
    <name type="scientific">Herpetosiphon gulosus</name>
    <dbReference type="NCBI Taxonomy" id="1973496"/>
    <lineage>
        <taxon>Bacteria</taxon>
        <taxon>Bacillati</taxon>
        <taxon>Chloroflexota</taxon>
        <taxon>Chloroflexia</taxon>
        <taxon>Herpetosiphonales</taxon>
        <taxon>Herpetosiphonaceae</taxon>
        <taxon>Herpetosiphon</taxon>
    </lineage>
</organism>
<dbReference type="InterPro" id="IPR001650">
    <property type="entry name" value="Helicase_C-like"/>
</dbReference>
<evidence type="ECO:0000256" key="8">
    <source>
        <dbReference type="ARBA" id="ARBA00022840"/>
    </source>
</evidence>
<evidence type="ECO:0000259" key="10">
    <source>
        <dbReference type="PROSITE" id="PS51194"/>
    </source>
</evidence>
<evidence type="ECO:0000256" key="7">
    <source>
        <dbReference type="ARBA" id="ARBA00022806"/>
    </source>
</evidence>
<proteinExistence type="inferred from homology"/>
<keyword evidence="13" id="KW-1185">Reference proteome</keyword>
<comment type="similarity">
    <text evidence="1">In the N-terminal section; belongs to the CRISPR-associated nuclease Cas3-HD family.</text>
</comment>
<feature type="domain" description="HD Cas3-type" evidence="11">
    <location>
        <begin position="14"/>
        <end position="220"/>
    </location>
</feature>
<dbReference type="CDD" id="cd09641">
    <property type="entry name" value="Cas3''_I"/>
    <property type="match status" value="1"/>
</dbReference>
<keyword evidence="9" id="KW-0051">Antiviral defense</keyword>
<accession>A0ABP9X712</accession>
<evidence type="ECO:0000256" key="4">
    <source>
        <dbReference type="ARBA" id="ARBA00022723"/>
    </source>
</evidence>
<dbReference type="InterPro" id="IPR006483">
    <property type="entry name" value="CRISPR-assoc_Cas3_HD"/>
</dbReference>
<sequence>MEDQIKELWGKTTTTDHFHPAIYHMIDVGHVTRLLLASGTTPRIRSTLEHTWQGCHFAALYEWLPFLVALHDIGKLSAPFQGQQTTHLTRTHAQRLAQHGFFLPPLPSTPRLPHTLVGAVFIADHLGELEPGVSRRFIHILRDAINGHHGQFSKELGIVRDALTAIGEPVHWNPIRKQGYSILHRYFAAPNYTLAEIGQPQSIRAATIGLVGLMTLADWIGSNASFFPANCTASLQEYYATSESYLFELPPQIGFIPRRTLDHEVNCASLFPDCAETLRPIQQIVDNLTLDATMLPSLFLIEAPTGEGKTEAAQTLAQRIAKATGSDEIFVALPTIATSNHMFVRMSQLYQRLYGDQGMVKLVHGQARLVEDDLRQLVLDADRYIDSDAQQTSDVLPSSEHMLTWFSSSKRALLAPFGVGTVDQVELAGLNTRHYMLRLFSLAGKVVMLDEVHAYDTYMNTILEHTLQWLAVLGSSVILLSATLPAQRRNALIAAFQAGLTKNADQPATTSSAAYPLLTHVAATSIQTLEFAAFRPHQQIKLAWLHTSTLQAKVQYLFDCISDGGAVAWICNRVADAQALYAALMQHPDCHTLTAHGLLHARMPQIQRQAREQQVQQLLGNHPRNPTDRIIIIGTQVLEQSLDYDVDVMISDLAPIDLLLQRAGRLQRHQRQRRPAHQQACLTIYHPWDQQGLPAIYAWQRIYAAYILYQTWHCLQALEQPQFIQLPQDYRRLIEAVYSASPPTPNPPAPYLQTAWNDLQRNQTMMNDTARVRLIPPPHGRDPISVANLTLFTADEDHAQAVQGWLAAQTRLGDRITVVPLFCLPNQNYALDSAGVQRIQHTADEGLTLAAQRDLLNHAIPLSHPAWLLTRLRNQRWPWKKLPVSIKYLIPLFLHPNGQALIDPSVRLDPDLGLVIDYQGGERE</sequence>
<keyword evidence="5" id="KW-0547">Nucleotide-binding</keyword>
<dbReference type="PROSITE" id="PS51643">
    <property type="entry name" value="HD_CAS3"/>
    <property type="match status" value="1"/>
</dbReference>
<evidence type="ECO:0000256" key="6">
    <source>
        <dbReference type="ARBA" id="ARBA00022801"/>
    </source>
</evidence>
<gene>
    <name evidence="12" type="primary">cas3</name>
    <name evidence="12" type="ORF">Hgul01_04992</name>
</gene>
<feature type="domain" description="Helicase C-terminal" evidence="10">
    <location>
        <begin position="553"/>
        <end position="719"/>
    </location>
</feature>
<dbReference type="NCBIfam" id="TIGR01587">
    <property type="entry name" value="cas3_core"/>
    <property type="match status" value="1"/>
</dbReference>
<dbReference type="SMART" id="SM00490">
    <property type="entry name" value="HELICc"/>
    <property type="match status" value="1"/>
</dbReference>
<dbReference type="InterPro" id="IPR054712">
    <property type="entry name" value="Cas3-like_dom"/>
</dbReference>
<name>A0ABP9X712_9CHLR</name>
<dbReference type="Pfam" id="PF22590">
    <property type="entry name" value="Cas3-like_C_2"/>
    <property type="match status" value="1"/>
</dbReference>
<evidence type="ECO:0000313" key="13">
    <source>
        <dbReference type="Proteomes" id="UP001428290"/>
    </source>
</evidence>
<dbReference type="PROSITE" id="PS51194">
    <property type="entry name" value="HELICASE_CTER"/>
    <property type="match status" value="1"/>
</dbReference>
<dbReference type="SUPFAM" id="SSF52540">
    <property type="entry name" value="P-loop containing nucleoside triphosphate hydrolases"/>
    <property type="match status" value="1"/>
</dbReference>
<dbReference type="EMBL" id="BAABRU010000034">
    <property type="protein sequence ID" value="GAA5531167.1"/>
    <property type="molecule type" value="Genomic_DNA"/>
</dbReference>
<dbReference type="PANTHER" id="PTHR47963">
    <property type="entry name" value="DEAD-BOX ATP-DEPENDENT RNA HELICASE 47, MITOCHONDRIAL"/>
    <property type="match status" value="1"/>
</dbReference>
<dbReference type="RefSeq" id="WP_345724745.1">
    <property type="nucleotide sequence ID" value="NZ_BAABRU010000034.1"/>
</dbReference>
<dbReference type="Pfam" id="PF18019">
    <property type="entry name" value="Cas3_HD"/>
    <property type="match status" value="1"/>
</dbReference>
<keyword evidence="6" id="KW-0378">Hydrolase</keyword>
<dbReference type="InterPro" id="IPR038257">
    <property type="entry name" value="CRISPR-assoc_Cas3_HD_sf"/>
</dbReference>
<evidence type="ECO:0000256" key="3">
    <source>
        <dbReference type="ARBA" id="ARBA00022722"/>
    </source>
</evidence>
<dbReference type="NCBIfam" id="TIGR01596">
    <property type="entry name" value="cas3_HD"/>
    <property type="match status" value="1"/>
</dbReference>
<protein>
    <submittedName>
        <fullName evidence="12">CRISPR-associated endonuclease/helicase Cas3</fullName>
    </submittedName>
</protein>
<keyword evidence="12" id="KW-0255">Endonuclease</keyword>
<reference evidence="12 13" key="1">
    <citation type="submission" date="2024-02" db="EMBL/GenBank/DDBJ databases">
        <title>Herpetosiphon gulosus NBRC 112829.</title>
        <authorList>
            <person name="Ichikawa N."/>
            <person name="Katano-Makiyama Y."/>
            <person name="Hidaka K."/>
        </authorList>
    </citation>
    <scope>NUCLEOTIDE SEQUENCE [LARGE SCALE GENOMIC DNA]</scope>
    <source>
        <strain evidence="12 13">NBRC 112829</strain>
    </source>
</reference>
<evidence type="ECO:0000313" key="12">
    <source>
        <dbReference type="EMBL" id="GAA5531167.1"/>
    </source>
</evidence>